<name>A0A2Z4YUE9_RHILE</name>
<feature type="domain" description="Dimethylamine monooxygenase subunit DmmA-like N-terminal" evidence="8">
    <location>
        <begin position="5"/>
        <end position="129"/>
    </location>
</feature>
<keyword evidence="1" id="KW-0285">Flavoprotein</keyword>
<evidence type="ECO:0000313" key="10">
    <source>
        <dbReference type="Proteomes" id="UP000251166"/>
    </source>
</evidence>
<organism evidence="9 10">
    <name type="scientific">Rhizobium leguminosarum</name>
    <dbReference type="NCBI Taxonomy" id="384"/>
    <lineage>
        <taxon>Bacteria</taxon>
        <taxon>Pseudomonadati</taxon>
        <taxon>Pseudomonadota</taxon>
        <taxon>Alphaproteobacteria</taxon>
        <taxon>Hyphomicrobiales</taxon>
        <taxon>Rhizobiaceae</taxon>
        <taxon>Rhizobium/Agrobacterium group</taxon>
        <taxon>Rhizobium</taxon>
    </lineage>
</organism>
<dbReference type="GO" id="GO:0051537">
    <property type="term" value="F:2 iron, 2 sulfur cluster binding"/>
    <property type="evidence" value="ECO:0007669"/>
    <property type="project" value="UniProtKB-KW"/>
</dbReference>
<feature type="domain" description="Dimethylamine monooxygenase subunit DmmA-like C-terminal" evidence="7">
    <location>
        <begin position="140"/>
        <end position="183"/>
    </location>
</feature>
<keyword evidence="9" id="KW-0614">Plasmid</keyword>
<evidence type="ECO:0000256" key="3">
    <source>
        <dbReference type="ARBA" id="ARBA00022723"/>
    </source>
</evidence>
<proteinExistence type="predicted"/>
<dbReference type="RefSeq" id="WP_047618069.1">
    <property type="nucleotide sequence ID" value="NZ_CP030764.1"/>
</dbReference>
<dbReference type="InterPro" id="IPR048037">
    <property type="entry name" value="DmmA-like_C"/>
</dbReference>
<evidence type="ECO:0000259" key="8">
    <source>
        <dbReference type="Pfam" id="PF22290"/>
    </source>
</evidence>
<reference evidence="9 10" key="1">
    <citation type="submission" date="2018-07" db="EMBL/GenBank/DDBJ databases">
        <title>Rhizobium leguminosarum strain:ATCC 14479 Genome sequencing and assembly.</title>
        <authorList>
            <person name="Chakraborty R."/>
        </authorList>
    </citation>
    <scope>NUCLEOTIDE SEQUENCE [LARGE SCALE GENOMIC DNA]</scope>
    <source>
        <strain evidence="9 10">ATCC 14479</strain>
        <plasmid evidence="10">Plasmid unnamed4</plasmid>
    </source>
</reference>
<gene>
    <name evidence="9" type="ORF">DLJ82_7064</name>
</gene>
<keyword evidence="3" id="KW-0479">Metal-binding</keyword>
<dbReference type="Pfam" id="PF22290">
    <property type="entry name" value="DmmA-like_N"/>
    <property type="match status" value="1"/>
</dbReference>
<geneLocation type="plasmid" evidence="9 10">
    <name>unnamed4</name>
</geneLocation>
<dbReference type="EMBL" id="CP030764">
    <property type="protein sequence ID" value="AXA45034.1"/>
    <property type="molecule type" value="Genomic_DNA"/>
</dbReference>
<dbReference type="GO" id="GO:0046872">
    <property type="term" value="F:metal ion binding"/>
    <property type="evidence" value="ECO:0007669"/>
    <property type="project" value="UniProtKB-KW"/>
</dbReference>
<evidence type="ECO:0000256" key="5">
    <source>
        <dbReference type="ARBA" id="ARBA00023004"/>
    </source>
</evidence>
<protein>
    <submittedName>
        <fullName evidence="9">Uncharacterized protein</fullName>
    </submittedName>
</protein>
<sequence>MLVAGIKSRPVYTGLTIQPRARRHIFALEGEGAKALLDQQPALDETALARSEILYVARGSQGSGLDEALRRLGADMFFTAPTIATLLFRLKGSLATAHMGTRLYLSGTEGFIGQAMLVALDYGMDHASVITEHRGSLARRVQCVHCKGITDDVTTSPFACSHCGLPLLVRDHYSRRLAAFQGVNIDAEEPGSAPDPEELFL</sequence>
<dbReference type="NCBIfam" id="NF041259">
    <property type="entry name" value="mono_DmmA_fam"/>
    <property type="match status" value="1"/>
</dbReference>
<dbReference type="AlphaFoldDB" id="A0A2Z4YUE9"/>
<keyword evidence="4" id="KW-0560">Oxidoreductase</keyword>
<evidence type="ECO:0000259" key="7">
    <source>
        <dbReference type="Pfam" id="PF22289"/>
    </source>
</evidence>
<dbReference type="Pfam" id="PF22289">
    <property type="entry name" value="DmmA-like_C"/>
    <property type="match status" value="1"/>
</dbReference>
<evidence type="ECO:0000313" key="9">
    <source>
        <dbReference type="EMBL" id="AXA45034.1"/>
    </source>
</evidence>
<dbReference type="InterPro" id="IPR054582">
    <property type="entry name" value="DmmA-like_N"/>
</dbReference>
<accession>A0A2Z4YUE9</accession>
<dbReference type="Proteomes" id="UP000251166">
    <property type="component" value="Plasmid unnamed4"/>
</dbReference>
<keyword evidence="2" id="KW-0001">2Fe-2S</keyword>
<dbReference type="GO" id="GO:0016491">
    <property type="term" value="F:oxidoreductase activity"/>
    <property type="evidence" value="ECO:0007669"/>
    <property type="project" value="UniProtKB-KW"/>
</dbReference>
<evidence type="ECO:0000256" key="2">
    <source>
        <dbReference type="ARBA" id="ARBA00022714"/>
    </source>
</evidence>
<evidence type="ECO:0000256" key="4">
    <source>
        <dbReference type="ARBA" id="ARBA00023002"/>
    </source>
</evidence>
<evidence type="ECO:0000256" key="1">
    <source>
        <dbReference type="ARBA" id="ARBA00022630"/>
    </source>
</evidence>
<evidence type="ECO:0000256" key="6">
    <source>
        <dbReference type="ARBA" id="ARBA00023014"/>
    </source>
</evidence>
<keyword evidence="6" id="KW-0411">Iron-sulfur</keyword>
<keyword evidence="5" id="KW-0408">Iron</keyword>